<evidence type="ECO:0000256" key="5">
    <source>
        <dbReference type="ARBA" id="ARBA00023004"/>
    </source>
</evidence>
<evidence type="ECO:0000256" key="6">
    <source>
        <dbReference type="ARBA" id="ARBA00023014"/>
    </source>
</evidence>
<reference evidence="8 9" key="1">
    <citation type="submission" date="2011-08" db="EMBL/GenBank/DDBJ databases">
        <title>Complete sequence of Thermoanaerobacter wiegelii Rt8.B1.</title>
        <authorList>
            <consortium name="US DOE Joint Genome Institute"/>
            <person name="Lucas S."/>
            <person name="Han J."/>
            <person name="Lapidus A."/>
            <person name="Cheng J.-F."/>
            <person name="Goodwin L."/>
            <person name="Pitluck S."/>
            <person name="Peters L."/>
            <person name="Mikhailova N."/>
            <person name="Zeytun A."/>
            <person name="Daligault H."/>
            <person name="Detter J.C."/>
            <person name="Han C."/>
            <person name="Tapia R."/>
            <person name="Land M."/>
            <person name="Hauser L."/>
            <person name="Kyrpides N."/>
            <person name="Ivanova N."/>
            <person name="Pagani I."/>
            <person name="Hemme C."/>
            <person name="Woyke T."/>
        </authorList>
    </citation>
    <scope>NUCLEOTIDE SEQUENCE [LARGE SCALE GENOMIC DNA]</scope>
    <source>
        <strain evidence="8 9">Rt8.B1</strain>
    </source>
</reference>
<feature type="domain" description="4Fe-4S ferredoxin-type" evidence="7">
    <location>
        <begin position="41"/>
        <end position="71"/>
    </location>
</feature>
<keyword evidence="4" id="KW-0249">Electron transport</keyword>
<dbReference type="GO" id="GO:0046872">
    <property type="term" value="F:metal ion binding"/>
    <property type="evidence" value="ECO:0007669"/>
    <property type="project" value="UniProtKB-KW"/>
</dbReference>
<name>G2MUW2_9THEO</name>
<accession>G2MUW2</accession>
<dbReference type="PANTHER" id="PTHR42859:SF10">
    <property type="entry name" value="DIMETHYLSULFOXIDE REDUCTASE CHAIN B"/>
    <property type="match status" value="1"/>
</dbReference>
<dbReference type="InterPro" id="IPR017900">
    <property type="entry name" value="4Fe4S_Fe_S_CS"/>
</dbReference>
<dbReference type="Proteomes" id="UP000008276">
    <property type="component" value="Chromosome"/>
</dbReference>
<dbReference type="STRING" id="697303.Thewi_0374"/>
<dbReference type="AlphaFoldDB" id="G2MUW2"/>
<keyword evidence="2" id="KW-0004">4Fe-4S</keyword>
<dbReference type="eggNOG" id="COG1142">
    <property type="taxonomic scope" value="Bacteria"/>
</dbReference>
<dbReference type="HOGENOM" id="CLU_043374_3_2_9"/>
<evidence type="ECO:0000259" key="7">
    <source>
        <dbReference type="PROSITE" id="PS51379"/>
    </source>
</evidence>
<keyword evidence="6" id="KW-0411">Iron-sulfur</keyword>
<dbReference type="PANTHER" id="PTHR42859">
    <property type="entry name" value="OXIDOREDUCTASE"/>
    <property type="match status" value="1"/>
</dbReference>
<keyword evidence="5" id="KW-0408">Iron</keyword>
<evidence type="ECO:0000256" key="2">
    <source>
        <dbReference type="ARBA" id="ARBA00022485"/>
    </source>
</evidence>
<sequence>MGIRIDKSLCTNCRACLLACSMKNFGICNPKLSLMDIRETENIYLEVVTCIQCKNAVCIRVCPSKAIKRQNGIVKIDKEKCVGCGICAQYCPQSVIKVISGKAFKCELCEGAPACVQVCSTGAISY</sequence>
<proteinExistence type="predicted"/>
<feature type="domain" description="4Fe-4S ferredoxin-type" evidence="7">
    <location>
        <begin position="72"/>
        <end position="101"/>
    </location>
</feature>
<dbReference type="PROSITE" id="PS00198">
    <property type="entry name" value="4FE4S_FER_1"/>
    <property type="match status" value="1"/>
</dbReference>
<dbReference type="InterPro" id="IPR050294">
    <property type="entry name" value="RnfB_subfamily"/>
</dbReference>
<evidence type="ECO:0000256" key="3">
    <source>
        <dbReference type="ARBA" id="ARBA00022723"/>
    </source>
</evidence>
<keyword evidence="9" id="KW-1185">Reference proteome</keyword>
<dbReference type="PROSITE" id="PS51379">
    <property type="entry name" value="4FE4S_FER_2"/>
    <property type="match status" value="3"/>
</dbReference>
<evidence type="ECO:0000256" key="4">
    <source>
        <dbReference type="ARBA" id="ARBA00022982"/>
    </source>
</evidence>
<keyword evidence="1" id="KW-0813">Transport</keyword>
<protein>
    <submittedName>
        <fullName evidence="8">4Fe-4S ferredoxin iron-sulfur binding domain-containing protein</fullName>
    </submittedName>
</protein>
<evidence type="ECO:0000256" key="1">
    <source>
        <dbReference type="ARBA" id="ARBA00022448"/>
    </source>
</evidence>
<dbReference type="Gene3D" id="3.30.70.20">
    <property type="match status" value="2"/>
</dbReference>
<dbReference type="GO" id="GO:0051539">
    <property type="term" value="F:4 iron, 4 sulfur cluster binding"/>
    <property type="evidence" value="ECO:0007669"/>
    <property type="project" value="UniProtKB-KW"/>
</dbReference>
<evidence type="ECO:0000313" key="9">
    <source>
        <dbReference type="Proteomes" id="UP000008276"/>
    </source>
</evidence>
<organism evidence="8 9">
    <name type="scientific">Thermoanaerobacter wiegelii Rt8.B1</name>
    <dbReference type="NCBI Taxonomy" id="697303"/>
    <lineage>
        <taxon>Bacteria</taxon>
        <taxon>Bacillati</taxon>
        <taxon>Bacillota</taxon>
        <taxon>Clostridia</taxon>
        <taxon>Thermoanaerobacterales</taxon>
        <taxon>Thermoanaerobacteraceae</taxon>
        <taxon>Thermoanaerobacter</taxon>
    </lineage>
</organism>
<dbReference type="KEGG" id="twi:Thewi_0374"/>
<dbReference type="Pfam" id="PF00037">
    <property type="entry name" value="Fer4"/>
    <property type="match status" value="1"/>
</dbReference>
<evidence type="ECO:0000313" key="8">
    <source>
        <dbReference type="EMBL" id="AEM77863.1"/>
    </source>
</evidence>
<keyword evidence="3" id="KW-0479">Metal-binding</keyword>
<feature type="domain" description="4Fe-4S ferredoxin-type" evidence="7">
    <location>
        <begin position="1"/>
        <end position="30"/>
    </location>
</feature>
<dbReference type="CDD" id="cd10550">
    <property type="entry name" value="DMSOR_beta_like"/>
    <property type="match status" value="1"/>
</dbReference>
<dbReference type="SUPFAM" id="SSF54862">
    <property type="entry name" value="4Fe-4S ferredoxins"/>
    <property type="match status" value="1"/>
</dbReference>
<dbReference type="InterPro" id="IPR017896">
    <property type="entry name" value="4Fe4S_Fe-S-bd"/>
</dbReference>
<dbReference type="EMBL" id="CP002991">
    <property type="protein sequence ID" value="AEM77863.1"/>
    <property type="molecule type" value="Genomic_DNA"/>
</dbReference>
<gene>
    <name evidence="8" type="ORF">Thewi_0374</name>
</gene>